<dbReference type="Proteomes" id="UP000304953">
    <property type="component" value="Unassembled WGS sequence"/>
</dbReference>
<protein>
    <submittedName>
        <fullName evidence="1">Phage tail protein</fullName>
    </submittedName>
</protein>
<reference evidence="1" key="1">
    <citation type="submission" date="2019-04" db="EMBL/GenBank/DDBJ databases">
        <title>Microbes associate with the intestines of laboratory mice.</title>
        <authorList>
            <person name="Navarre W."/>
            <person name="Wong E."/>
            <person name="Huang K."/>
            <person name="Tropini C."/>
            <person name="Ng K."/>
            <person name="Yu B."/>
        </authorList>
    </citation>
    <scope>NUCLEOTIDE SEQUENCE</scope>
    <source>
        <strain evidence="1">NM01_1-7b</strain>
    </source>
</reference>
<proteinExistence type="predicted"/>
<organism evidence="1 2">
    <name type="scientific">Petralouisia muris</name>
    <dbReference type="NCBI Taxonomy" id="3032872"/>
    <lineage>
        <taxon>Bacteria</taxon>
        <taxon>Bacillati</taxon>
        <taxon>Bacillota</taxon>
        <taxon>Clostridia</taxon>
        <taxon>Lachnospirales</taxon>
        <taxon>Lachnospiraceae</taxon>
        <taxon>Petralouisia</taxon>
    </lineage>
</organism>
<gene>
    <name evidence="1" type="ORF">E5329_18635</name>
</gene>
<name>A0AC61RSW0_9FIRM</name>
<sequence>MAYFHGAKASKRGTSISTPVTADSCIHLIVGTAPAHMVNGKVNEPVYVSSYTEAVEAMGYSDDWKKYDICEEIYTSFKLYQNGPIVIINVLDPAKHLTGETDTEDMRLSGGVLDLPLEALADKVVVKGYSTEETLTDEYKRGVDYELLYTDEVLRLERIEGGAITSDNATLNIKYNAVDPSKVTKKDIIGGYDINTKKSSGFELVDFIFPKFRVIPTVFLAPNFSHDSEVAAIMAAKAESINGLFKGKAIIDVDTTEATTYTEAVEWKNKNNIVQPSELLVWPMLTLGGRVFHYSTQLAGLMAKTDANEDLGKGTPCESASNKTLQIDGMVLEDGTEVLLDLTKANYLNSQGIITGLNFIGGFVSWGNETACYPSNTDVTDYFYCVSRMFQWVGNSVILSMWSKVDRGLKPRLVESVVQSLNIWLNGLTAEEVILGGRIEFLEEENPVTDLMAGIAHFHIYLTPPSPAKELDFVLEYDISYLETLFE</sequence>
<dbReference type="EMBL" id="SRYA01000044">
    <property type="protein sequence ID" value="TGY93435.1"/>
    <property type="molecule type" value="Genomic_DNA"/>
</dbReference>
<evidence type="ECO:0000313" key="1">
    <source>
        <dbReference type="EMBL" id="TGY93435.1"/>
    </source>
</evidence>
<keyword evidence="2" id="KW-1185">Reference proteome</keyword>
<accession>A0AC61RSW0</accession>
<evidence type="ECO:0000313" key="2">
    <source>
        <dbReference type="Proteomes" id="UP000304953"/>
    </source>
</evidence>
<comment type="caution">
    <text evidence="1">The sequence shown here is derived from an EMBL/GenBank/DDBJ whole genome shotgun (WGS) entry which is preliminary data.</text>
</comment>